<keyword evidence="1" id="KW-0808">Transferase</keyword>
<keyword evidence="1" id="KW-0489">Methyltransferase</keyword>
<dbReference type="EMBL" id="DSRU01000183">
    <property type="protein sequence ID" value="HFM98611.1"/>
    <property type="molecule type" value="Genomic_DNA"/>
</dbReference>
<sequence length="230" mass="26124">MGLKLDQIVPWGRSLAEYRRMFQLTPNDLHKKILDCGGGPASFNAEMTQLGHSVISCDPLYQFTANEIRDRIAATYDVILAGVKANLDNYVWREIDSPEALGRIRMAAMQDFLNDFEWGLQANRYQVSALPSLPFLNQTFDLAVCSHLLFSYSRQLSLDFHLEAMQELLRVADEVRIFPLLDVSGEPSPYLTAVIAELSSQGYRTQIQHVDYEFQLDGNQMLVVHQVKHG</sequence>
<dbReference type="GO" id="GO:0008168">
    <property type="term" value="F:methyltransferase activity"/>
    <property type="evidence" value="ECO:0007669"/>
    <property type="project" value="UniProtKB-KW"/>
</dbReference>
<accession>A0A7C3KFD1</accession>
<name>A0A7C3KFD1_9CYAN</name>
<dbReference type="InterPro" id="IPR029063">
    <property type="entry name" value="SAM-dependent_MTases_sf"/>
</dbReference>
<organism evidence="1">
    <name type="scientific">Oscillatoriales cyanobacterium SpSt-418</name>
    <dbReference type="NCBI Taxonomy" id="2282169"/>
    <lineage>
        <taxon>Bacteria</taxon>
        <taxon>Bacillati</taxon>
        <taxon>Cyanobacteriota</taxon>
        <taxon>Cyanophyceae</taxon>
        <taxon>Oscillatoriophycideae</taxon>
        <taxon>Oscillatoriales</taxon>
    </lineage>
</organism>
<dbReference type="Gene3D" id="3.40.50.150">
    <property type="entry name" value="Vaccinia Virus protein VP39"/>
    <property type="match status" value="1"/>
</dbReference>
<proteinExistence type="predicted"/>
<gene>
    <name evidence="1" type="ORF">ENR64_12820</name>
</gene>
<evidence type="ECO:0000313" key="1">
    <source>
        <dbReference type="EMBL" id="HFM98611.1"/>
    </source>
</evidence>
<dbReference type="GO" id="GO:0032259">
    <property type="term" value="P:methylation"/>
    <property type="evidence" value="ECO:0007669"/>
    <property type="project" value="UniProtKB-KW"/>
</dbReference>
<reference evidence="1" key="1">
    <citation type="journal article" date="2020" name="mSystems">
        <title>Genome- and Community-Level Interaction Insights into Carbon Utilization and Element Cycling Functions of Hydrothermarchaeota in Hydrothermal Sediment.</title>
        <authorList>
            <person name="Zhou Z."/>
            <person name="Liu Y."/>
            <person name="Xu W."/>
            <person name="Pan J."/>
            <person name="Luo Z.H."/>
            <person name="Li M."/>
        </authorList>
    </citation>
    <scope>NUCLEOTIDE SEQUENCE [LARGE SCALE GENOMIC DNA]</scope>
    <source>
        <strain evidence="1">SpSt-418</strain>
    </source>
</reference>
<dbReference type="SUPFAM" id="SSF53335">
    <property type="entry name" value="S-adenosyl-L-methionine-dependent methyltransferases"/>
    <property type="match status" value="1"/>
</dbReference>
<comment type="caution">
    <text evidence="1">The sequence shown here is derived from an EMBL/GenBank/DDBJ whole genome shotgun (WGS) entry which is preliminary data.</text>
</comment>
<dbReference type="AlphaFoldDB" id="A0A7C3KFD1"/>
<protein>
    <submittedName>
        <fullName evidence="1">SAM-dependent methyltransferase</fullName>
    </submittedName>
</protein>